<reference evidence="8 9" key="1">
    <citation type="submission" date="2018-05" db="EMBL/GenBank/DDBJ databases">
        <title>Genomic Encyclopedia of Type Strains, Phase IV (KMG-IV): sequencing the most valuable type-strain genomes for metagenomic binning, comparative biology and taxonomic classification.</title>
        <authorList>
            <person name="Goeker M."/>
        </authorList>
    </citation>
    <scope>NUCLEOTIDE SEQUENCE [LARGE SCALE GENOMIC DNA]</scope>
    <source>
        <strain evidence="8 9">DSM 25350</strain>
    </source>
</reference>
<protein>
    <recommendedName>
        <fullName evidence="2 5">Cell shape-determining protein MreC</fullName>
    </recommendedName>
    <alternativeName>
        <fullName evidence="4 5">Cell shape protein MreC</fullName>
    </alternativeName>
</protein>
<dbReference type="GO" id="GO:0008360">
    <property type="term" value="P:regulation of cell shape"/>
    <property type="evidence" value="ECO:0007669"/>
    <property type="project" value="UniProtKB-KW"/>
</dbReference>
<dbReference type="PANTHER" id="PTHR34138">
    <property type="entry name" value="CELL SHAPE-DETERMINING PROTEIN MREC"/>
    <property type="match status" value="1"/>
</dbReference>
<dbReference type="InterPro" id="IPR042175">
    <property type="entry name" value="Cell/Rod_MreC_2"/>
</dbReference>
<keyword evidence="9" id="KW-1185">Reference proteome</keyword>
<dbReference type="Gene3D" id="2.40.10.340">
    <property type="entry name" value="Rod shape-determining protein MreC, domain 1"/>
    <property type="match status" value="1"/>
</dbReference>
<gene>
    <name evidence="8" type="ORF">C8D97_11031</name>
</gene>
<dbReference type="Proteomes" id="UP000245790">
    <property type="component" value="Unassembled WGS sequence"/>
</dbReference>
<feature type="compositionally biased region" description="Low complexity" evidence="6">
    <location>
        <begin position="262"/>
        <end position="274"/>
    </location>
</feature>
<comment type="caution">
    <text evidence="8">The sequence shown here is derived from an EMBL/GenBank/DDBJ whole genome shotgun (WGS) entry which is preliminary data.</text>
</comment>
<dbReference type="InterPro" id="IPR042177">
    <property type="entry name" value="Cell/Rod_1"/>
</dbReference>
<dbReference type="InterPro" id="IPR055342">
    <property type="entry name" value="MreC_beta-barrel_core"/>
</dbReference>
<dbReference type="EMBL" id="QGGU01000010">
    <property type="protein sequence ID" value="PWK47819.1"/>
    <property type="molecule type" value="Genomic_DNA"/>
</dbReference>
<dbReference type="PIRSF" id="PIRSF038471">
    <property type="entry name" value="MreC"/>
    <property type="match status" value="1"/>
</dbReference>
<dbReference type="Gene3D" id="2.40.10.350">
    <property type="entry name" value="Rod shape-determining protein MreC, domain 2"/>
    <property type="match status" value="1"/>
</dbReference>
<keyword evidence="3 5" id="KW-0133">Cell shape</keyword>
<dbReference type="GO" id="GO:0005886">
    <property type="term" value="C:plasma membrane"/>
    <property type="evidence" value="ECO:0007669"/>
    <property type="project" value="TreeGrafter"/>
</dbReference>
<dbReference type="AlphaFoldDB" id="A0A316FHC2"/>
<organism evidence="8 9">
    <name type="scientific">Pleionea mediterranea</name>
    <dbReference type="NCBI Taxonomy" id="523701"/>
    <lineage>
        <taxon>Bacteria</taxon>
        <taxon>Pseudomonadati</taxon>
        <taxon>Pseudomonadota</taxon>
        <taxon>Gammaproteobacteria</taxon>
        <taxon>Oceanospirillales</taxon>
        <taxon>Pleioneaceae</taxon>
        <taxon>Pleionea</taxon>
    </lineage>
</organism>
<sequence>MFMFADHKGQHLNTLRNFLSTFLTPLVYIADLPGELAFWSGDRIRSRDELFEENQSLKDEVFILRTQLQKLVSLKAENAQLRNLLGTEQKVEGRRLVAEIINVARDPFVHEILLNKGTNHGVFLGQAVLDAYGVMGQVSQVSMLTSRVLLITDPRHAIPVRVERSGERSVALGDGQLDNVTLQYVRNTADIEVGDLLLSSGIGERFPDGYPVATVTDVTRDPGAPYAKVTAATEAHLARTGQVILIWPDQELDLTTEEPAELSEQSRSQESHSQNASQQTSDNNGGGGL</sequence>
<evidence type="ECO:0000256" key="1">
    <source>
        <dbReference type="ARBA" id="ARBA00009369"/>
    </source>
</evidence>
<dbReference type="InterPro" id="IPR007221">
    <property type="entry name" value="MreC"/>
</dbReference>
<dbReference type="Pfam" id="PF04085">
    <property type="entry name" value="MreC"/>
    <property type="match status" value="1"/>
</dbReference>
<comment type="function">
    <text evidence="5">Involved in formation and maintenance of cell shape.</text>
</comment>
<evidence type="ECO:0000256" key="3">
    <source>
        <dbReference type="ARBA" id="ARBA00022960"/>
    </source>
</evidence>
<feature type="region of interest" description="Disordered" evidence="6">
    <location>
        <begin position="255"/>
        <end position="289"/>
    </location>
</feature>
<dbReference type="NCBIfam" id="TIGR00219">
    <property type="entry name" value="mreC"/>
    <property type="match status" value="1"/>
</dbReference>
<evidence type="ECO:0000313" key="9">
    <source>
        <dbReference type="Proteomes" id="UP000245790"/>
    </source>
</evidence>
<evidence type="ECO:0000256" key="2">
    <source>
        <dbReference type="ARBA" id="ARBA00013855"/>
    </source>
</evidence>
<evidence type="ECO:0000256" key="6">
    <source>
        <dbReference type="SAM" id="MobiDB-lite"/>
    </source>
</evidence>
<evidence type="ECO:0000256" key="4">
    <source>
        <dbReference type="ARBA" id="ARBA00032089"/>
    </source>
</evidence>
<evidence type="ECO:0000259" key="7">
    <source>
        <dbReference type="Pfam" id="PF04085"/>
    </source>
</evidence>
<evidence type="ECO:0000313" key="8">
    <source>
        <dbReference type="EMBL" id="PWK47819.1"/>
    </source>
</evidence>
<proteinExistence type="inferred from homology"/>
<evidence type="ECO:0000256" key="5">
    <source>
        <dbReference type="PIRNR" id="PIRNR038471"/>
    </source>
</evidence>
<comment type="similarity">
    <text evidence="1 5">Belongs to the MreC family.</text>
</comment>
<feature type="domain" description="Rod shape-determining protein MreC beta-barrel core" evidence="7">
    <location>
        <begin position="100"/>
        <end position="247"/>
    </location>
</feature>
<name>A0A316FHC2_9GAMM</name>
<dbReference type="PANTHER" id="PTHR34138:SF1">
    <property type="entry name" value="CELL SHAPE-DETERMINING PROTEIN MREC"/>
    <property type="match status" value="1"/>
</dbReference>
<accession>A0A316FHC2</accession>